<dbReference type="RefSeq" id="YP_009598442.1">
    <property type="nucleotide sequence ID" value="NC_041907.1"/>
</dbReference>
<evidence type="ECO:0000256" key="1">
    <source>
        <dbReference type="SAM" id="Coils"/>
    </source>
</evidence>
<feature type="coiled-coil region" evidence="1">
    <location>
        <begin position="60"/>
        <end position="87"/>
    </location>
</feature>
<dbReference type="GeneID" id="40074139"/>
<accession>I7CMP9</accession>
<proteinExistence type="predicted"/>
<name>I7CMP9_9CAUD</name>
<evidence type="ECO:0000313" key="2">
    <source>
        <dbReference type="EMBL" id="AFO70587.1"/>
    </source>
</evidence>
<keyword evidence="3" id="KW-1185">Reference proteome</keyword>
<dbReference type="EMBL" id="JX194238">
    <property type="protein sequence ID" value="AFO70587.1"/>
    <property type="molecule type" value="Genomic_DNA"/>
</dbReference>
<organism evidence="2 3">
    <name type="scientific">Pseudomonas phage PA26</name>
    <dbReference type="NCBI Taxonomy" id="1204542"/>
    <lineage>
        <taxon>Viruses</taxon>
        <taxon>Duplodnaviria</taxon>
        <taxon>Heunggongvirae</taxon>
        <taxon>Uroviricota</taxon>
        <taxon>Caudoviricetes</taxon>
        <taxon>Schitoviridae</taxon>
        <taxon>Migulavirinae</taxon>
        <taxon>Litunavirus</taxon>
        <taxon>Litunavirus PA26</taxon>
    </lineage>
</organism>
<reference evidence="2 3" key="1">
    <citation type="journal article" date="2012" name="J. Virol.">
        <title>Complete Genome of Pseudomonas aeruginosa Phage PA26.</title>
        <authorList>
            <person name="Kim M.S."/>
            <person name="Cha K.E."/>
            <person name="Myung H."/>
        </authorList>
    </citation>
    <scope>NUCLEOTIDE SEQUENCE [LARGE SCALE GENOMIC DNA]</scope>
</reference>
<dbReference type="Proteomes" id="UP000002888">
    <property type="component" value="Segment"/>
</dbReference>
<dbReference type="KEGG" id="vg:40074139"/>
<sequence length="220" mass="24961">MDQKAILRIQLPGQEMVELPLDVTWDHFNSMEGSNNSGLNAITLTEALWKHCTTFQVVRHDPAQKKIAELEAKVKELEEKLQDTAPEHTQESFLVRVTCSKTGRHADIVKRNGLFHWVGSIRGTPVKLEGDLSDADCDPVITHARDWLNTPLLLKENLGVLVKRDQVRHFRLDVYWCNTTGLFTGVATNKTTGLTFVAPVKFKTFKDSWKDICCYIQGKD</sequence>
<evidence type="ECO:0000313" key="3">
    <source>
        <dbReference type="Proteomes" id="UP000002888"/>
    </source>
</evidence>
<protein>
    <submittedName>
        <fullName evidence="2">Uncharacterized protein</fullName>
    </submittedName>
</protein>
<keyword evidence="1" id="KW-0175">Coiled coil</keyword>